<organismHost>
    <name type="scientific">Crocodylus porosus</name>
    <name type="common">Saltwater crocodile</name>
    <name type="synonym">Estuarine crocodile</name>
    <dbReference type="NCBI Taxonomy" id="8502"/>
</organismHost>
<dbReference type="Proteomes" id="UP000011300">
    <property type="component" value="Segment"/>
</dbReference>
<evidence type="ECO:0000256" key="1">
    <source>
        <dbReference type="SAM" id="MobiDB-lite"/>
    </source>
</evidence>
<organismHost>
    <name type="scientific">Crocodylus johnstoni</name>
    <name type="common">Australian freshwater crocodile</name>
    <dbReference type="NCBI Taxonomy" id="184234"/>
</organismHost>
<keyword evidence="3" id="KW-1185">Reference proteome</keyword>
<dbReference type="RefSeq" id="YP_784240.1">
    <property type="nucleotide sequence ID" value="NC_008030.1"/>
</dbReference>
<name>Q070K1_CPRVZ</name>
<dbReference type="GeneID" id="4363313"/>
<protein>
    <submittedName>
        <fullName evidence="2">Uncharacterized protein</fullName>
    </submittedName>
</protein>
<sequence>METDPLLGPDSESSGASSSLPVVPGMSADPDSAAAARSATPVLAAAAPVLPATIVQTEPVPPGPPCSSTSADPMCKQMSAFLTMAYKDRSLKSFARSMNFRALYRIFVRPESPSFTFNINGPFPATRVNRNHVFVSARTVSVVFRPASMSVQLKQNENVLTSFVISATVNNTKTTSQGVDFTPELGKRYIRLTINSRTITFNFAGHYVLVGSTPFTPKPHQKIIYYDEKDKFLTEMTFEDA</sequence>
<gene>
    <name evidence="2" type="ORF">CRV050</name>
</gene>
<reference evidence="2 3" key="1">
    <citation type="journal article" date="2006" name="J. Virol.">
        <title>Genome of crocodilepox virus.</title>
        <authorList>
            <person name="Afonso C.L."/>
            <person name="Tulman E.R."/>
            <person name="Delhon G."/>
            <person name="Lu Z."/>
            <person name="Viljoen G.J."/>
            <person name="Wallace D.B."/>
            <person name="Kutish G.F."/>
            <person name="Rock D.L."/>
        </authorList>
    </citation>
    <scope>NUCLEOTIDE SEQUENCE [LARGE SCALE GENOMIC DNA]</scope>
    <source>
        <strain evidence="3">Isolate Crocodylus niloticus/Zimbabwe/Ume/2001</strain>
    </source>
</reference>
<evidence type="ECO:0000313" key="3">
    <source>
        <dbReference type="Proteomes" id="UP000011300"/>
    </source>
</evidence>
<evidence type="ECO:0000313" key="2">
    <source>
        <dbReference type="EMBL" id="ABJ08941.1"/>
    </source>
</evidence>
<feature type="region of interest" description="Disordered" evidence="1">
    <location>
        <begin position="1"/>
        <end position="34"/>
    </location>
</feature>
<organismHost>
    <name type="scientific">Crocodylus niloticus</name>
    <name type="common">Nile crocodile</name>
    <name type="synonym">African crocodile</name>
    <dbReference type="NCBI Taxonomy" id="8501"/>
</organismHost>
<dbReference type="KEGG" id="vg:4363313"/>
<organism evidence="2 3">
    <name type="scientific">Nile crocodilepox virus (isolate Crocodylus niloticus/Zimbabwe/Ume/2001)</name>
    <name type="common">CRV</name>
    <dbReference type="NCBI Taxonomy" id="1289473"/>
    <lineage>
        <taxon>Viruses</taxon>
        <taxon>Varidnaviria</taxon>
        <taxon>Bamfordvirae</taxon>
        <taxon>Nucleocytoviricota</taxon>
        <taxon>Pokkesviricetes</taxon>
        <taxon>Chitovirales</taxon>
        <taxon>Poxviridae</taxon>
        <taxon>Chordopoxvirinae</taxon>
        <taxon>Crocodylidpoxvirus</taxon>
        <taxon>Crocodylidpoxvirus nilecrocodilepox</taxon>
        <taxon>Nile crocodilepox virus</taxon>
    </lineage>
</organism>
<accession>Q070K1</accession>
<dbReference type="EMBL" id="DQ356948">
    <property type="protein sequence ID" value="ABJ08941.1"/>
    <property type="molecule type" value="Genomic_DNA"/>
</dbReference>
<proteinExistence type="predicted"/>